<evidence type="ECO:0000313" key="2">
    <source>
        <dbReference type="Proteomes" id="UP000076858"/>
    </source>
</evidence>
<gene>
    <name evidence="1" type="ORF">APZ42_019469</name>
</gene>
<sequence>METRRFYSQTKGRKEMLLYSILDTISVRRFQFASHASAVAKMFNCISCDWPSLKGLSKLRKLISKMEKGEKERDAFANHAAGGPQMCWDLFVRALLKGENGPFH</sequence>
<evidence type="ECO:0000313" key="1">
    <source>
        <dbReference type="EMBL" id="KZS14946.1"/>
    </source>
</evidence>
<dbReference type="Proteomes" id="UP000076858">
    <property type="component" value="Unassembled WGS sequence"/>
</dbReference>
<reference evidence="1 2" key="1">
    <citation type="submission" date="2016-03" db="EMBL/GenBank/DDBJ databases">
        <title>EvidentialGene: Evidence-directed Construction of Genes on Genomes.</title>
        <authorList>
            <person name="Gilbert D.G."/>
            <person name="Choi J.-H."/>
            <person name="Mockaitis K."/>
            <person name="Colbourne J."/>
            <person name="Pfrender M."/>
        </authorList>
    </citation>
    <scope>NUCLEOTIDE SEQUENCE [LARGE SCALE GENOMIC DNA]</scope>
    <source>
        <strain evidence="1 2">Xinb3</strain>
        <tissue evidence="1">Complete organism</tissue>
    </source>
</reference>
<organism evidence="1 2">
    <name type="scientific">Daphnia magna</name>
    <dbReference type="NCBI Taxonomy" id="35525"/>
    <lineage>
        <taxon>Eukaryota</taxon>
        <taxon>Metazoa</taxon>
        <taxon>Ecdysozoa</taxon>
        <taxon>Arthropoda</taxon>
        <taxon>Crustacea</taxon>
        <taxon>Branchiopoda</taxon>
        <taxon>Diplostraca</taxon>
        <taxon>Cladocera</taxon>
        <taxon>Anomopoda</taxon>
        <taxon>Daphniidae</taxon>
        <taxon>Daphnia</taxon>
    </lineage>
</organism>
<keyword evidence="2" id="KW-1185">Reference proteome</keyword>
<protein>
    <submittedName>
        <fullName evidence="1">Uncharacterized protein</fullName>
    </submittedName>
</protein>
<accession>A0A162CNE7</accession>
<dbReference type="AlphaFoldDB" id="A0A162CNE7"/>
<dbReference type="EMBL" id="LRGB01000930">
    <property type="protein sequence ID" value="KZS14946.1"/>
    <property type="molecule type" value="Genomic_DNA"/>
</dbReference>
<name>A0A162CNE7_9CRUS</name>
<comment type="caution">
    <text evidence="1">The sequence shown here is derived from an EMBL/GenBank/DDBJ whole genome shotgun (WGS) entry which is preliminary data.</text>
</comment>
<proteinExistence type="predicted"/>